<dbReference type="RefSeq" id="XP_030223059.1">
    <property type="nucleotide sequence ID" value="XM_030367199.1"/>
</dbReference>
<protein>
    <submittedName>
        <fullName evidence="2">Uncharacterized protein</fullName>
    </submittedName>
</protein>
<dbReference type="InterPro" id="IPR033214">
    <property type="entry name" value="AKIP1"/>
</dbReference>
<dbReference type="GeneTree" id="ENSGT01120000275022"/>
<feature type="compositionally biased region" description="Basic and acidic residues" evidence="1">
    <location>
        <begin position="48"/>
        <end position="57"/>
    </location>
</feature>
<evidence type="ECO:0000256" key="1">
    <source>
        <dbReference type="SAM" id="MobiDB-lite"/>
    </source>
</evidence>
<dbReference type="OMA" id="VLQYMNV"/>
<keyword evidence="3" id="KW-1185">Reference proteome</keyword>
<dbReference type="Gene3D" id="2.60.40.1120">
    <property type="entry name" value="Carboxypeptidase-like, regulatory domain"/>
    <property type="match status" value="1"/>
</dbReference>
<organism evidence="2 3">
    <name type="scientific">Gadus morhua</name>
    <name type="common">Atlantic cod</name>
    <dbReference type="NCBI Taxonomy" id="8049"/>
    <lineage>
        <taxon>Eukaryota</taxon>
        <taxon>Metazoa</taxon>
        <taxon>Chordata</taxon>
        <taxon>Craniata</taxon>
        <taxon>Vertebrata</taxon>
        <taxon>Euteleostomi</taxon>
        <taxon>Actinopterygii</taxon>
        <taxon>Neopterygii</taxon>
        <taxon>Teleostei</taxon>
        <taxon>Neoteleostei</taxon>
        <taxon>Acanthomorphata</taxon>
        <taxon>Zeiogadaria</taxon>
        <taxon>Gadariae</taxon>
        <taxon>Gadiformes</taxon>
        <taxon>Gadoidei</taxon>
        <taxon>Gadidae</taxon>
        <taxon>Gadus</taxon>
    </lineage>
</organism>
<dbReference type="AlphaFoldDB" id="A0A8C5BS48"/>
<dbReference type="GO" id="GO:0005654">
    <property type="term" value="C:nucleoplasm"/>
    <property type="evidence" value="ECO:0007669"/>
    <property type="project" value="TreeGrafter"/>
</dbReference>
<feature type="region of interest" description="Disordered" evidence="1">
    <location>
        <begin position="28"/>
        <end position="57"/>
    </location>
</feature>
<dbReference type="PANTHER" id="PTHR14330:SF2">
    <property type="entry name" value="A-KINASE-INTERACTING PROTEIN 1"/>
    <property type="match status" value="1"/>
</dbReference>
<dbReference type="GO" id="GO:1901222">
    <property type="term" value="P:regulation of non-canonical NF-kappaB signal transduction"/>
    <property type="evidence" value="ECO:0007669"/>
    <property type="project" value="InterPro"/>
</dbReference>
<dbReference type="CTD" id="56672"/>
<reference evidence="2" key="2">
    <citation type="submission" date="2025-09" db="UniProtKB">
        <authorList>
            <consortium name="Ensembl"/>
        </authorList>
    </citation>
    <scope>IDENTIFICATION</scope>
</reference>
<dbReference type="Proteomes" id="UP000694546">
    <property type="component" value="Chromosome 9"/>
</dbReference>
<evidence type="ECO:0000313" key="3">
    <source>
        <dbReference type="Proteomes" id="UP000694546"/>
    </source>
</evidence>
<gene>
    <name evidence="2" type="primary">akip1</name>
</gene>
<reference evidence="2" key="1">
    <citation type="submission" date="2025-08" db="UniProtKB">
        <authorList>
            <consortium name="Ensembl"/>
        </authorList>
    </citation>
    <scope>IDENTIFICATION</scope>
</reference>
<dbReference type="PANTHER" id="PTHR14330">
    <property type="entry name" value="A-KINASE-INTERACTING PROTEIN 1"/>
    <property type="match status" value="1"/>
</dbReference>
<accession>A0A8C5BS48</accession>
<sequence length="182" mass="20246">MENQTGLELSLRRVALLGSEVLERASRRRADCADSGPRLRPLTTVQKHGQDPLERTHRSKPLDQTHLDDLDQAFETMGALMVQSRHQCMRVHRPDGCSELSVAERRHATRFHRTVGRTHTPGSRTEGRPPQSAAAYSDFHIEVSPGTYTITAGLPQAHQQAQRVSLHAGDSITLNFDLSPLS</sequence>
<dbReference type="Ensembl" id="ENSGMOT00000059366.1">
    <property type="protein sequence ID" value="ENSGMOP00000051947.1"/>
    <property type="gene ID" value="ENSGMOG00000033339.1"/>
</dbReference>
<proteinExistence type="predicted"/>
<name>A0A8C5BS48_GADMO</name>
<dbReference type="GeneID" id="115551445"/>
<evidence type="ECO:0000313" key="2">
    <source>
        <dbReference type="Ensembl" id="ENSGMOP00000051947.1"/>
    </source>
</evidence>